<dbReference type="AlphaFoldDB" id="A0A6B4G2A9"/>
<evidence type="ECO:0000313" key="1">
    <source>
        <dbReference type="EMBL" id="NFG16866.1"/>
    </source>
</evidence>
<dbReference type="RefSeq" id="WP_061319989.1">
    <property type="nucleotide sequence ID" value="NZ_JBODAO010000002.1"/>
</dbReference>
<dbReference type="Proteomes" id="UP000478995">
    <property type="component" value="Unassembled WGS sequence"/>
</dbReference>
<sequence length="162" mass="18922">MSNSTESNSSKSLNGNQLNKKIGILLENFKQQNLIKNYHFEPRYNYPGCEFKQFSPDYEITLSNGDIIIIDNTTTARHDRFKQKQWDAYGTKSHFKGKNKEVKYYIVLPNNDEIGNENSREKEINGFLHEKKKNDDKNYYSCVDDIIQISDLINIISNTKNI</sequence>
<reference evidence="1 2" key="1">
    <citation type="submission" date="2019-04" db="EMBL/GenBank/DDBJ databases">
        <title>Genome sequencing of Clostridium botulinum Groups I-IV and Clostridium butyricum.</title>
        <authorList>
            <person name="Brunt J."/>
            <person name="Van Vliet A.H.M."/>
            <person name="Stringer S.C."/>
            <person name="Carter A.T."/>
            <person name="Peck M.W."/>
        </authorList>
    </citation>
    <scope>NUCLEOTIDE SEQUENCE [LARGE SCALE GENOMIC DNA]</scope>
    <source>
        <strain evidence="1 2">IFR 18/037</strain>
    </source>
</reference>
<protein>
    <submittedName>
        <fullName evidence="1">Uncharacterized protein</fullName>
    </submittedName>
</protein>
<accession>A0A6B4G2A9</accession>
<evidence type="ECO:0000313" key="2">
    <source>
        <dbReference type="Proteomes" id="UP000478995"/>
    </source>
</evidence>
<organism evidence="1 2">
    <name type="scientific">Clostridium botulinum</name>
    <dbReference type="NCBI Taxonomy" id="1491"/>
    <lineage>
        <taxon>Bacteria</taxon>
        <taxon>Bacillati</taxon>
        <taxon>Bacillota</taxon>
        <taxon>Clostridia</taxon>
        <taxon>Eubacteriales</taxon>
        <taxon>Clostridiaceae</taxon>
        <taxon>Clostridium</taxon>
    </lineage>
</organism>
<proteinExistence type="predicted"/>
<gene>
    <name evidence="1" type="ORF">FC794_08690</name>
</gene>
<dbReference type="EMBL" id="SWOY01000002">
    <property type="protein sequence ID" value="NFG16866.1"/>
    <property type="molecule type" value="Genomic_DNA"/>
</dbReference>
<name>A0A6B4G2A9_CLOBO</name>
<comment type="caution">
    <text evidence="1">The sequence shown here is derived from an EMBL/GenBank/DDBJ whole genome shotgun (WGS) entry which is preliminary data.</text>
</comment>